<accession>A0ABR8T365</accession>
<evidence type="ECO:0000313" key="1">
    <source>
        <dbReference type="EMBL" id="MBD7970035.1"/>
    </source>
</evidence>
<keyword evidence="2" id="KW-1185">Reference proteome</keyword>
<comment type="caution">
    <text evidence="1">The sequence shown here is derived from an EMBL/GenBank/DDBJ whole genome shotgun (WGS) entry which is preliminary data.</text>
</comment>
<evidence type="ECO:0000313" key="2">
    <source>
        <dbReference type="Proteomes" id="UP000608071"/>
    </source>
</evidence>
<dbReference type="Proteomes" id="UP000608071">
    <property type="component" value="Unassembled WGS sequence"/>
</dbReference>
<organism evidence="1 2">
    <name type="scientific">Paenibacillus gallinarum</name>
    <dbReference type="NCBI Taxonomy" id="2762232"/>
    <lineage>
        <taxon>Bacteria</taxon>
        <taxon>Bacillati</taxon>
        <taxon>Bacillota</taxon>
        <taxon>Bacilli</taxon>
        <taxon>Bacillales</taxon>
        <taxon>Paenibacillaceae</taxon>
        <taxon>Paenibacillus</taxon>
    </lineage>
</organism>
<sequence length="400" mass="45105">MLSSSIVVFPPREPDPLLTKLLSMLCEEYDVYYLSEPKLQEEDHVKDEALLAELPSGVLLLTPSELHTVCAEDTLAIVAHPYWLHVAASQTEAQLIMLQFDEDEEDASSLFNTCTEQLRAISSLFCSRSEMKCLDATFRGTPALFLDEEQESLDLDLFIHAIHEIVEDIPVSAHKIQWTKRKAHYRAMREQNGPHETFSFLLAVYHYLLGEQEALHYGEEAFLQAVVSGQHQSLISHYRFLSAIHAKLGNLQTAASIYGITAFGETEAKQYENILSLLTQDQEALARAELLRLNDDYGAAISIIQQLPADNHNRHLLFHMYRETGQLELALSQVQSSDLLAAEDRYLFRLLCGNVEAIRGERHAAIRLFLEAAAEKEEALVHIAALEVLDDKVHILLKGS</sequence>
<evidence type="ECO:0008006" key="3">
    <source>
        <dbReference type="Google" id="ProtNLM"/>
    </source>
</evidence>
<protein>
    <recommendedName>
        <fullName evidence="3">Tetratricopeptide repeat protein</fullName>
    </recommendedName>
</protein>
<dbReference type="RefSeq" id="WP_191802688.1">
    <property type="nucleotide sequence ID" value="NZ_JACSQL010000009.1"/>
</dbReference>
<proteinExistence type="predicted"/>
<reference evidence="1 2" key="1">
    <citation type="submission" date="2020-08" db="EMBL/GenBank/DDBJ databases">
        <title>A Genomic Blueprint of the Chicken Gut Microbiome.</title>
        <authorList>
            <person name="Gilroy R."/>
            <person name="Ravi A."/>
            <person name="Getino M."/>
            <person name="Pursley I."/>
            <person name="Horton D.L."/>
            <person name="Alikhan N.-F."/>
            <person name="Baker D."/>
            <person name="Gharbi K."/>
            <person name="Hall N."/>
            <person name="Watson M."/>
            <person name="Adriaenssens E.M."/>
            <person name="Foster-Nyarko E."/>
            <person name="Jarju S."/>
            <person name="Secka A."/>
            <person name="Antonio M."/>
            <person name="Oren A."/>
            <person name="Chaudhuri R."/>
            <person name="La Ragione R.M."/>
            <person name="Hildebrand F."/>
            <person name="Pallen M.J."/>
        </authorList>
    </citation>
    <scope>NUCLEOTIDE SEQUENCE [LARGE SCALE GENOMIC DNA]</scope>
    <source>
        <strain evidence="1 2">Sa2BVA9</strain>
    </source>
</reference>
<gene>
    <name evidence="1" type="ORF">H9647_18395</name>
</gene>
<dbReference type="EMBL" id="JACSQL010000009">
    <property type="protein sequence ID" value="MBD7970035.1"/>
    <property type="molecule type" value="Genomic_DNA"/>
</dbReference>
<name>A0ABR8T365_9BACL</name>